<name>A0AAN7A794_9PEZI</name>
<evidence type="ECO:0000256" key="1">
    <source>
        <dbReference type="SAM" id="MobiDB-lite"/>
    </source>
</evidence>
<dbReference type="SUPFAM" id="SSF56112">
    <property type="entry name" value="Protein kinase-like (PK-like)"/>
    <property type="match status" value="1"/>
</dbReference>
<evidence type="ECO:0000313" key="4">
    <source>
        <dbReference type="Proteomes" id="UP001302321"/>
    </source>
</evidence>
<feature type="compositionally biased region" description="Basic and acidic residues" evidence="1">
    <location>
        <begin position="362"/>
        <end position="382"/>
    </location>
</feature>
<organism evidence="3 4">
    <name type="scientific">Triangularia setosa</name>
    <dbReference type="NCBI Taxonomy" id="2587417"/>
    <lineage>
        <taxon>Eukaryota</taxon>
        <taxon>Fungi</taxon>
        <taxon>Dikarya</taxon>
        <taxon>Ascomycota</taxon>
        <taxon>Pezizomycotina</taxon>
        <taxon>Sordariomycetes</taxon>
        <taxon>Sordariomycetidae</taxon>
        <taxon>Sordariales</taxon>
        <taxon>Podosporaceae</taxon>
        <taxon>Triangularia</taxon>
    </lineage>
</organism>
<feature type="compositionally biased region" description="Basic residues" evidence="1">
    <location>
        <begin position="20"/>
        <end position="30"/>
    </location>
</feature>
<accession>A0AAN7A794</accession>
<feature type="compositionally biased region" description="Basic and acidic residues" evidence="1">
    <location>
        <begin position="50"/>
        <end position="62"/>
    </location>
</feature>
<dbReference type="EMBL" id="MU866152">
    <property type="protein sequence ID" value="KAK4177906.1"/>
    <property type="molecule type" value="Genomic_DNA"/>
</dbReference>
<dbReference type="Gene3D" id="1.10.510.10">
    <property type="entry name" value="Transferase(Phosphotransferase) domain 1"/>
    <property type="match status" value="1"/>
</dbReference>
<evidence type="ECO:0000313" key="3">
    <source>
        <dbReference type="EMBL" id="KAK4177906.1"/>
    </source>
</evidence>
<proteinExistence type="predicted"/>
<gene>
    <name evidence="3" type="ORF">QBC36DRAFT_326059</name>
</gene>
<protein>
    <recommendedName>
        <fullName evidence="2">Protein kinase domain-containing protein</fullName>
    </recommendedName>
</protein>
<feature type="compositionally biased region" description="Basic and acidic residues" evidence="1">
    <location>
        <begin position="33"/>
        <end position="43"/>
    </location>
</feature>
<sequence length="423" mass="48862">MARISAEAIHEILQSEARLHTHSKKQHRASFGHFERTDNEEQRHKHRNDRPKNYRRSEEIPRAFDPSPTAVLPLVIDDDDPLLDFPPERWVASMIDNTGMLYRFSDDLVYKSNTTPREVDLMEAAGGLTMRLLSRIVWKGSRPSTGTKGVIMEAGEPFRAQRIPMHKRHKCVVEMFLVVENLHKRGIIHGNIKESKFIWGNCNSSSSSSQQYHGQQQPAKRRLKMIDFAGARFMEENKDCWNSLHVTNSYLTPKRMQCLEQGLLLPAPTVFDDYYALAITLWSFFTRKTPGNRQFNCKYIKKEDLAEVEDEMIKGWIRKVLTMAGCKIVSAANLEKYLAARAAQRSQQEDYHPQRHSSSRGAVEREHHQRPPSRRESSRAGVERLSPPSRRHSSSQGVYEEYGHSPRMQNQHARPPSRRPSAR</sequence>
<feature type="region of interest" description="Disordered" evidence="1">
    <location>
        <begin position="15"/>
        <end position="65"/>
    </location>
</feature>
<dbReference type="Proteomes" id="UP001302321">
    <property type="component" value="Unassembled WGS sequence"/>
</dbReference>
<dbReference type="InterPro" id="IPR011009">
    <property type="entry name" value="Kinase-like_dom_sf"/>
</dbReference>
<dbReference type="AlphaFoldDB" id="A0AAN7A794"/>
<dbReference type="PROSITE" id="PS50011">
    <property type="entry name" value="PROTEIN_KINASE_DOM"/>
    <property type="match status" value="1"/>
</dbReference>
<feature type="domain" description="Protein kinase" evidence="2">
    <location>
        <begin position="20"/>
        <end position="423"/>
    </location>
</feature>
<reference evidence="3" key="1">
    <citation type="journal article" date="2023" name="Mol. Phylogenet. Evol.">
        <title>Genome-scale phylogeny and comparative genomics of the fungal order Sordariales.</title>
        <authorList>
            <person name="Hensen N."/>
            <person name="Bonometti L."/>
            <person name="Westerberg I."/>
            <person name="Brannstrom I.O."/>
            <person name="Guillou S."/>
            <person name="Cros-Aarteil S."/>
            <person name="Calhoun S."/>
            <person name="Haridas S."/>
            <person name="Kuo A."/>
            <person name="Mondo S."/>
            <person name="Pangilinan J."/>
            <person name="Riley R."/>
            <person name="LaButti K."/>
            <person name="Andreopoulos B."/>
            <person name="Lipzen A."/>
            <person name="Chen C."/>
            <person name="Yan M."/>
            <person name="Daum C."/>
            <person name="Ng V."/>
            <person name="Clum A."/>
            <person name="Steindorff A."/>
            <person name="Ohm R.A."/>
            <person name="Martin F."/>
            <person name="Silar P."/>
            <person name="Natvig D.O."/>
            <person name="Lalanne C."/>
            <person name="Gautier V."/>
            <person name="Ament-Velasquez S.L."/>
            <person name="Kruys A."/>
            <person name="Hutchinson M.I."/>
            <person name="Powell A.J."/>
            <person name="Barry K."/>
            <person name="Miller A.N."/>
            <person name="Grigoriev I.V."/>
            <person name="Debuchy R."/>
            <person name="Gladieux P."/>
            <person name="Hiltunen Thoren M."/>
            <person name="Johannesson H."/>
        </authorList>
    </citation>
    <scope>NUCLEOTIDE SEQUENCE</scope>
    <source>
        <strain evidence="3">CBS 892.96</strain>
    </source>
</reference>
<comment type="caution">
    <text evidence="3">The sequence shown here is derived from an EMBL/GenBank/DDBJ whole genome shotgun (WGS) entry which is preliminary data.</text>
</comment>
<dbReference type="GO" id="GO:0005524">
    <property type="term" value="F:ATP binding"/>
    <property type="evidence" value="ECO:0007669"/>
    <property type="project" value="InterPro"/>
</dbReference>
<reference evidence="3" key="2">
    <citation type="submission" date="2023-05" db="EMBL/GenBank/DDBJ databases">
        <authorList>
            <consortium name="Lawrence Berkeley National Laboratory"/>
            <person name="Steindorff A."/>
            <person name="Hensen N."/>
            <person name="Bonometti L."/>
            <person name="Westerberg I."/>
            <person name="Brannstrom I.O."/>
            <person name="Guillou S."/>
            <person name="Cros-Aarteil S."/>
            <person name="Calhoun S."/>
            <person name="Haridas S."/>
            <person name="Kuo A."/>
            <person name="Mondo S."/>
            <person name="Pangilinan J."/>
            <person name="Riley R."/>
            <person name="Labutti K."/>
            <person name="Andreopoulos B."/>
            <person name="Lipzen A."/>
            <person name="Chen C."/>
            <person name="Yanf M."/>
            <person name="Daum C."/>
            <person name="Ng V."/>
            <person name="Clum A."/>
            <person name="Ohm R."/>
            <person name="Martin F."/>
            <person name="Silar P."/>
            <person name="Natvig D."/>
            <person name="Lalanne C."/>
            <person name="Gautier V."/>
            <person name="Ament-Velasquez S.L."/>
            <person name="Kruys A."/>
            <person name="Hutchinson M.I."/>
            <person name="Powell A.J."/>
            <person name="Barry K."/>
            <person name="Miller A.N."/>
            <person name="Grigoriev I.V."/>
            <person name="Debuchy R."/>
            <person name="Gladieux P."/>
            <person name="Thoren M.H."/>
            <person name="Johannesson H."/>
        </authorList>
    </citation>
    <scope>NUCLEOTIDE SEQUENCE</scope>
    <source>
        <strain evidence="3">CBS 892.96</strain>
    </source>
</reference>
<keyword evidence="4" id="KW-1185">Reference proteome</keyword>
<evidence type="ECO:0000259" key="2">
    <source>
        <dbReference type="PROSITE" id="PS50011"/>
    </source>
</evidence>
<dbReference type="InterPro" id="IPR000719">
    <property type="entry name" value="Prot_kinase_dom"/>
</dbReference>
<dbReference type="GO" id="GO:0004672">
    <property type="term" value="F:protein kinase activity"/>
    <property type="evidence" value="ECO:0007669"/>
    <property type="project" value="InterPro"/>
</dbReference>
<feature type="region of interest" description="Disordered" evidence="1">
    <location>
        <begin position="345"/>
        <end position="423"/>
    </location>
</feature>